<name>A0A858RLP0_9BACT</name>
<dbReference type="PANTHER" id="PTHR40394">
    <property type="entry name" value="LIPOPROTEIN-RELATED"/>
    <property type="match status" value="1"/>
</dbReference>
<accession>A0A858RLP0</accession>
<dbReference type="SUPFAM" id="SSF46626">
    <property type="entry name" value="Cytochrome c"/>
    <property type="match status" value="1"/>
</dbReference>
<reference evidence="6 7" key="1">
    <citation type="submission" date="2020-04" db="EMBL/GenBank/DDBJ databases">
        <title>Luteolibacter sp. G-1-1-1 isolated from soil.</title>
        <authorList>
            <person name="Dahal R.H."/>
        </authorList>
    </citation>
    <scope>NUCLEOTIDE SEQUENCE [LARGE SCALE GENOMIC DNA]</scope>
    <source>
        <strain evidence="6 7">G-1-1-1</strain>
    </source>
</reference>
<sequence>MKYFFLAYAIIAALFIGLMPMRGGKSPDAPIRLFPDMDEQDKLKPQKPDAFFSDGQGARQPVHGTQALGFNAEGASVIGGIPEPEFGGGTGYYATGGIDGYYANGMPEELGLTAENVGAFLKRGEEVFNVNCAICHGKSADGLGMTSHYGVPGIANLTQDTYGQAAYPDGRLFSVISDGKGNMGAYKHNVNLRDRWAIIAYIRALQFARKAPYDLVKDAYDKATASAAAAPAAH</sequence>
<dbReference type="GO" id="GO:0009055">
    <property type="term" value="F:electron transfer activity"/>
    <property type="evidence" value="ECO:0007669"/>
    <property type="project" value="InterPro"/>
</dbReference>
<organism evidence="6 7">
    <name type="scientific">Luteolibacter luteus</name>
    <dbReference type="NCBI Taxonomy" id="2728835"/>
    <lineage>
        <taxon>Bacteria</taxon>
        <taxon>Pseudomonadati</taxon>
        <taxon>Verrucomicrobiota</taxon>
        <taxon>Verrucomicrobiia</taxon>
        <taxon>Verrucomicrobiales</taxon>
        <taxon>Verrucomicrobiaceae</taxon>
        <taxon>Luteolibacter</taxon>
    </lineage>
</organism>
<evidence type="ECO:0000259" key="5">
    <source>
        <dbReference type="PROSITE" id="PS51007"/>
    </source>
</evidence>
<gene>
    <name evidence="6" type="ORF">HHL09_17010</name>
</gene>
<evidence type="ECO:0000313" key="6">
    <source>
        <dbReference type="EMBL" id="QJE97414.1"/>
    </source>
</evidence>
<keyword evidence="7" id="KW-1185">Reference proteome</keyword>
<evidence type="ECO:0000256" key="1">
    <source>
        <dbReference type="ARBA" id="ARBA00022617"/>
    </source>
</evidence>
<evidence type="ECO:0000256" key="4">
    <source>
        <dbReference type="PROSITE-ProRule" id="PRU00433"/>
    </source>
</evidence>
<dbReference type="InterPro" id="IPR009056">
    <property type="entry name" value="Cyt_c-like_dom"/>
</dbReference>
<dbReference type="Gene3D" id="1.10.760.10">
    <property type="entry name" value="Cytochrome c-like domain"/>
    <property type="match status" value="1"/>
</dbReference>
<dbReference type="EMBL" id="CP051774">
    <property type="protein sequence ID" value="QJE97414.1"/>
    <property type="molecule type" value="Genomic_DNA"/>
</dbReference>
<dbReference type="GO" id="GO:0046872">
    <property type="term" value="F:metal ion binding"/>
    <property type="evidence" value="ECO:0007669"/>
    <property type="project" value="UniProtKB-KW"/>
</dbReference>
<evidence type="ECO:0000313" key="7">
    <source>
        <dbReference type="Proteomes" id="UP000501812"/>
    </source>
</evidence>
<dbReference type="Proteomes" id="UP000501812">
    <property type="component" value="Chromosome"/>
</dbReference>
<protein>
    <submittedName>
        <fullName evidence="6">Cytochrome c</fullName>
    </submittedName>
</protein>
<keyword evidence="1 4" id="KW-0349">Heme</keyword>
<keyword evidence="3 4" id="KW-0408">Iron</keyword>
<dbReference type="KEGG" id="luo:HHL09_17010"/>
<feature type="domain" description="Cytochrome c" evidence="5">
    <location>
        <begin position="119"/>
        <end position="206"/>
    </location>
</feature>
<dbReference type="InterPro" id="IPR036909">
    <property type="entry name" value="Cyt_c-like_dom_sf"/>
</dbReference>
<evidence type="ECO:0000256" key="3">
    <source>
        <dbReference type="ARBA" id="ARBA00023004"/>
    </source>
</evidence>
<dbReference type="PROSITE" id="PS51007">
    <property type="entry name" value="CYTC"/>
    <property type="match status" value="1"/>
</dbReference>
<dbReference type="RefSeq" id="WP_169455814.1">
    <property type="nucleotide sequence ID" value="NZ_CP051774.1"/>
</dbReference>
<dbReference type="AlphaFoldDB" id="A0A858RLP0"/>
<dbReference type="Pfam" id="PF13442">
    <property type="entry name" value="Cytochrome_CBB3"/>
    <property type="match status" value="1"/>
</dbReference>
<proteinExistence type="predicted"/>
<evidence type="ECO:0000256" key="2">
    <source>
        <dbReference type="ARBA" id="ARBA00022723"/>
    </source>
</evidence>
<dbReference type="PANTHER" id="PTHR40394:SF2">
    <property type="entry name" value="QUINOL:CYTOCHROME C OXIDOREDUCTASE MEMBRANE PROTEIN"/>
    <property type="match status" value="1"/>
</dbReference>
<keyword evidence="2 4" id="KW-0479">Metal-binding</keyword>
<dbReference type="GO" id="GO:0020037">
    <property type="term" value="F:heme binding"/>
    <property type="evidence" value="ECO:0007669"/>
    <property type="project" value="InterPro"/>
</dbReference>